<name>A0A212ENP0_DANPL</name>
<dbReference type="Proteomes" id="UP000007151">
    <property type="component" value="Unassembled WGS sequence"/>
</dbReference>
<accession>A0A212ENP0</accession>
<reference evidence="1 2" key="1">
    <citation type="journal article" date="2011" name="Cell">
        <title>The monarch butterfly genome yields insights into long-distance migration.</title>
        <authorList>
            <person name="Zhan S."/>
            <person name="Merlin C."/>
            <person name="Boore J.L."/>
            <person name="Reppert S.M."/>
        </authorList>
    </citation>
    <scope>NUCLEOTIDE SEQUENCE [LARGE SCALE GENOMIC DNA]</scope>
    <source>
        <strain evidence="1">F-2</strain>
    </source>
</reference>
<evidence type="ECO:0000313" key="1">
    <source>
        <dbReference type="EMBL" id="OWR43110.1"/>
    </source>
</evidence>
<dbReference type="InParanoid" id="A0A212ENP0"/>
<dbReference type="AlphaFoldDB" id="A0A212ENP0"/>
<sequence>MYVVTGACAGGAGGPAGRRDSLEFGGGLQDYTRKWGPSPLSPPLGALGPVGLRPVSAAPGAETAKYRVSSLAQGLTSNSGMFGSSSSLLSKLSGVGTISGWYHHIHPTAIHVYSRSPTPRSGRTPTCTITLLTHTRHYILLVPDTLRTSSPPTHRVTLNIRAIDYGVRGKHTESFIRNKSTGRHYYRPLGFCQNIGR</sequence>
<dbReference type="STRING" id="278856.A0A212ENP0"/>
<dbReference type="KEGG" id="dpl:KGM_208738"/>
<dbReference type="EMBL" id="AGBW02013624">
    <property type="protein sequence ID" value="OWR43110.1"/>
    <property type="molecule type" value="Genomic_DNA"/>
</dbReference>
<organism evidence="1 2">
    <name type="scientific">Danaus plexippus plexippus</name>
    <dbReference type="NCBI Taxonomy" id="278856"/>
    <lineage>
        <taxon>Eukaryota</taxon>
        <taxon>Metazoa</taxon>
        <taxon>Ecdysozoa</taxon>
        <taxon>Arthropoda</taxon>
        <taxon>Hexapoda</taxon>
        <taxon>Insecta</taxon>
        <taxon>Pterygota</taxon>
        <taxon>Neoptera</taxon>
        <taxon>Endopterygota</taxon>
        <taxon>Lepidoptera</taxon>
        <taxon>Glossata</taxon>
        <taxon>Ditrysia</taxon>
        <taxon>Papilionoidea</taxon>
        <taxon>Nymphalidae</taxon>
        <taxon>Danainae</taxon>
        <taxon>Danaini</taxon>
        <taxon>Danaina</taxon>
        <taxon>Danaus</taxon>
        <taxon>Danaus</taxon>
    </lineage>
</organism>
<protein>
    <submittedName>
        <fullName evidence="1">Pumilio</fullName>
    </submittedName>
</protein>
<proteinExistence type="predicted"/>
<gene>
    <name evidence="1" type="ORF">KGM_208738</name>
</gene>
<evidence type="ECO:0000313" key="2">
    <source>
        <dbReference type="Proteomes" id="UP000007151"/>
    </source>
</evidence>
<comment type="caution">
    <text evidence="1">The sequence shown here is derived from an EMBL/GenBank/DDBJ whole genome shotgun (WGS) entry which is preliminary data.</text>
</comment>
<keyword evidence="2" id="KW-1185">Reference proteome</keyword>